<dbReference type="WBParaSite" id="RSKR_0000192800.1">
    <property type="protein sequence ID" value="RSKR_0000192800.1"/>
    <property type="gene ID" value="RSKR_0000192800"/>
</dbReference>
<protein>
    <submittedName>
        <fullName evidence="2">IgGFc_binding domain-containing protein</fullName>
    </submittedName>
</protein>
<reference evidence="2" key="1">
    <citation type="submission" date="2016-11" db="UniProtKB">
        <authorList>
            <consortium name="WormBaseParasite"/>
        </authorList>
    </citation>
    <scope>IDENTIFICATION</scope>
    <source>
        <strain evidence="2">KR3021</strain>
    </source>
</reference>
<evidence type="ECO:0000313" key="1">
    <source>
        <dbReference type="Proteomes" id="UP000095286"/>
    </source>
</evidence>
<sequence length="480" mass="53031">MLSNNLALLFVCGLVCNIAEAANSDGKEFIFSFIRDQFIPLSPAATTTVIVIPSTTDSVCTFKYTQKSDNQVVSRKNTALYGKTNEISLNINEVISIANYTGNQFFDTLSKDFRIFVSCTEEVKLIGRVNDPINTWGDLFNIPSIQNGGTEYTLSLPSTDSSVKGAIAFLPIDLTSSIDINVIGYSNGQLFSNKSVNYKTALGQKQYYVSIDLYQGFNYDFNVTLTITASKNIMLTFVSPWATTNNVDSLCGKTCKSDYLTFMPISSTKKKCNVLLAKPDQRMITSDFTTRLYVSPPNMGFDCNEVLKITVFDNSGNTEGKDEIVSNIGLTTLDLIDEIAFTSTSGQMSTYRLGSILQPGDAITSYGHYGHYIPSTAEWVTGTTQFFSLAKDCYIEFYADQNGSDINSIKLDGIILSSIKHTKKPLSVLNSNYNQFVADIKGYGLHKFENGGNYVLYIVCKNVNGLYDSQGYLTAFNKRN</sequence>
<name>A0AC35TLU2_9BILA</name>
<proteinExistence type="predicted"/>
<evidence type="ECO:0000313" key="2">
    <source>
        <dbReference type="WBParaSite" id="RSKR_0000192800.1"/>
    </source>
</evidence>
<accession>A0AC35TLU2</accession>
<dbReference type="Proteomes" id="UP000095286">
    <property type="component" value="Unplaced"/>
</dbReference>
<organism evidence="1 2">
    <name type="scientific">Rhabditophanes sp. KR3021</name>
    <dbReference type="NCBI Taxonomy" id="114890"/>
    <lineage>
        <taxon>Eukaryota</taxon>
        <taxon>Metazoa</taxon>
        <taxon>Ecdysozoa</taxon>
        <taxon>Nematoda</taxon>
        <taxon>Chromadorea</taxon>
        <taxon>Rhabditida</taxon>
        <taxon>Tylenchina</taxon>
        <taxon>Panagrolaimomorpha</taxon>
        <taxon>Strongyloidoidea</taxon>
        <taxon>Alloionematidae</taxon>
        <taxon>Rhabditophanes</taxon>
    </lineage>
</organism>